<organism evidence="7">
    <name type="scientific">Serratia marcescens</name>
    <dbReference type="NCBI Taxonomy" id="615"/>
    <lineage>
        <taxon>Bacteria</taxon>
        <taxon>Pseudomonadati</taxon>
        <taxon>Pseudomonadota</taxon>
        <taxon>Gammaproteobacteria</taxon>
        <taxon>Enterobacterales</taxon>
        <taxon>Yersiniaceae</taxon>
        <taxon>Serratia</taxon>
    </lineage>
</organism>
<evidence type="ECO:0000256" key="1">
    <source>
        <dbReference type="ARBA" id="ARBA00004651"/>
    </source>
</evidence>
<feature type="transmembrane region" description="Helical" evidence="6">
    <location>
        <begin position="251"/>
        <end position="270"/>
    </location>
</feature>
<name>A0A1C3HBF8_SERMA</name>
<accession>A0A1C3HBF8</accession>
<feature type="transmembrane region" description="Helical" evidence="6">
    <location>
        <begin position="226"/>
        <end position="245"/>
    </location>
</feature>
<feature type="transmembrane region" description="Helical" evidence="6">
    <location>
        <begin position="380"/>
        <end position="399"/>
    </location>
</feature>
<evidence type="ECO:0000256" key="2">
    <source>
        <dbReference type="ARBA" id="ARBA00022475"/>
    </source>
</evidence>
<dbReference type="InterPro" id="IPR050833">
    <property type="entry name" value="Poly_Biosynth_Transport"/>
</dbReference>
<reference evidence="7" key="1">
    <citation type="submission" date="2016-05" db="EMBL/GenBank/DDBJ databases">
        <authorList>
            <person name="Cock P.J.A."/>
            <person name="Cock P.J.A."/>
        </authorList>
    </citation>
    <scope>NUCLEOTIDE SEQUENCE</scope>
    <source>
        <strain evidence="7">PWN146_assembly</strain>
    </source>
</reference>
<keyword evidence="3 6" id="KW-0812">Transmembrane</keyword>
<keyword evidence="2" id="KW-1003">Cell membrane</keyword>
<feature type="transmembrane region" description="Helical" evidence="6">
    <location>
        <begin position="41"/>
        <end position="64"/>
    </location>
</feature>
<dbReference type="AlphaFoldDB" id="A0A1C3HBF8"/>
<dbReference type="EMBL" id="LT575490">
    <property type="protein sequence ID" value="SAY42352.1"/>
    <property type="molecule type" value="Genomic_DNA"/>
</dbReference>
<evidence type="ECO:0000313" key="7">
    <source>
        <dbReference type="EMBL" id="SAY42352.1"/>
    </source>
</evidence>
<evidence type="ECO:0000256" key="5">
    <source>
        <dbReference type="ARBA" id="ARBA00023136"/>
    </source>
</evidence>
<evidence type="ECO:0000256" key="4">
    <source>
        <dbReference type="ARBA" id="ARBA00022989"/>
    </source>
</evidence>
<dbReference type="PANTHER" id="PTHR30250">
    <property type="entry name" value="PST FAMILY PREDICTED COLANIC ACID TRANSPORTER"/>
    <property type="match status" value="1"/>
</dbReference>
<gene>
    <name evidence="7" type="ORF">PWN146_01030</name>
</gene>
<feature type="transmembrane region" description="Helical" evidence="6">
    <location>
        <begin position="185"/>
        <end position="206"/>
    </location>
</feature>
<keyword evidence="5 6" id="KW-0472">Membrane</keyword>
<feature type="transmembrane region" description="Helical" evidence="6">
    <location>
        <begin position="436"/>
        <end position="454"/>
    </location>
</feature>
<feature type="transmembrane region" description="Helical" evidence="6">
    <location>
        <begin position="84"/>
        <end position="112"/>
    </location>
</feature>
<comment type="subcellular location">
    <subcellularLocation>
        <location evidence="1">Cell membrane</location>
        <topology evidence="1">Multi-pass membrane protein</topology>
    </subcellularLocation>
</comment>
<feature type="transmembrane region" description="Helical" evidence="6">
    <location>
        <begin position="157"/>
        <end position="179"/>
    </location>
</feature>
<feature type="transmembrane region" description="Helical" evidence="6">
    <location>
        <begin position="466"/>
        <end position="489"/>
    </location>
</feature>
<feature type="transmembrane region" description="Helical" evidence="6">
    <location>
        <begin position="405"/>
        <end position="424"/>
    </location>
</feature>
<evidence type="ECO:0000256" key="6">
    <source>
        <dbReference type="SAM" id="Phobius"/>
    </source>
</evidence>
<sequence>MVDKKLMAKNTFMLYGRMLLIMFATFYTSRMVLEALGVYDFGLYSLVGSIIVLFSFIQNVSALATQRFLSVGLGKGDFNWVNRVFNTSILVHLIICALILLFAETLGMWFLLNKLKVPESRLHDVFWVYQISIFSLLFQIMQTPFIASMIACEKMDLFAKIGIFDAFQRWFMVFLFTLFGFENKIIWYAIFLLIGYSLVFAVYYSLCTSRLSICKIKLRAKENKNLLKEMFFFSSWSMIGSLSVVGLSQGVALLTYYFVGVVANGSIWLAEQILIAFNRIIGTLQTAFNPQIIKQYSKDNQQEVASLLSLSCKLTAFVVMISAIPVYLDAKTIAEIWLNNVPDYLIDLIKIVAIYILVDSLSGPYVTTIYAVGKLRNYQLIVSGIMLISLLMTFVIYYLGFSIYLAVSSRIACAFLLLIFRVLYVKKTVGINARDFLFNIFPRLIIVATISMFASDYLNGHIPDGIIGLLILTAINAIIVTVLFSLFVLRTSERKNIYVMVKKKF</sequence>
<evidence type="ECO:0000256" key="3">
    <source>
        <dbReference type="ARBA" id="ARBA00022692"/>
    </source>
</evidence>
<feature type="transmembrane region" description="Helical" evidence="6">
    <location>
        <begin position="348"/>
        <end position="373"/>
    </location>
</feature>
<dbReference type="GO" id="GO:0005886">
    <property type="term" value="C:plasma membrane"/>
    <property type="evidence" value="ECO:0007669"/>
    <property type="project" value="UniProtKB-SubCell"/>
</dbReference>
<dbReference type="PANTHER" id="PTHR30250:SF26">
    <property type="entry name" value="PSMA PROTEIN"/>
    <property type="match status" value="1"/>
</dbReference>
<feature type="transmembrane region" description="Helical" evidence="6">
    <location>
        <begin position="304"/>
        <end position="328"/>
    </location>
</feature>
<feature type="transmembrane region" description="Helical" evidence="6">
    <location>
        <begin position="12"/>
        <end position="29"/>
    </location>
</feature>
<keyword evidence="4 6" id="KW-1133">Transmembrane helix</keyword>
<protein>
    <submittedName>
        <fullName evidence="7">Uncharacterized protein</fullName>
    </submittedName>
</protein>
<proteinExistence type="predicted"/>
<feature type="transmembrane region" description="Helical" evidence="6">
    <location>
        <begin position="127"/>
        <end position="150"/>
    </location>
</feature>